<dbReference type="AlphaFoldDB" id="A0A6G0VUK0"/>
<gene>
    <name evidence="1" type="ORF">FWK35_00027860</name>
</gene>
<protein>
    <submittedName>
        <fullName evidence="1">Protein DDB G0276689-like</fullName>
    </submittedName>
</protein>
<evidence type="ECO:0000313" key="1">
    <source>
        <dbReference type="EMBL" id="KAF0710255.1"/>
    </source>
</evidence>
<sequence length="173" mass="19608">MAMGGPGLSGPLLKSATELIKVGSNSSGEETDKTREIGTEVELNKNIEVKKLSSRIKYNIYSREQEFNKEKYSDNIKGNRITFKEDSSTKGLRSTPNIVHTELRPVKRKQRTKMSSITAVIPIYADAKDVCSFIWVCNYACEAVYKDNIPITGKALKVCRYREISNYWDQTKN</sequence>
<dbReference type="OrthoDB" id="6636528at2759"/>
<evidence type="ECO:0000313" key="2">
    <source>
        <dbReference type="Proteomes" id="UP000478052"/>
    </source>
</evidence>
<dbReference type="EMBL" id="VUJU01011709">
    <property type="protein sequence ID" value="KAF0710255.1"/>
    <property type="molecule type" value="Genomic_DNA"/>
</dbReference>
<keyword evidence="2" id="KW-1185">Reference proteome</keyword>
<comment type="caution">
    <text evidence="1">The sequence shown here is derived from an EMBL/GenBank/DDBJ whole genome shotgun (WGS) entry which is preliminary data.</text>
</comment>
<proteinExistence type="predicted"/>
<dbReference type="Proteomes" id="UP000478052">
    <property type="component" value="Unassembled WGS sequence"/>
</dbReference>
<name>A0A6G0VUK0_APHCR</name>
<accession>A0A6G0VUK0</accession>
<reference evidence="1 2" key="1">
    <citation type="submission" date="2019-08" db="EMBL/GenBank/DDBJ databases">
        <title>Whole genome of Aphis craccivora.</title>
        <authorList>
            <person name="Voronova N.V."/>
            <person name="Shulinski R.S."/>
            <person name="Bandarenka Y.V."/>
            <person name="Zhorov D.G."/>
            <person name="Warner D."/>
        </authorList>
    </citation>
    <scope>NUCLEOTIDE SEQUENCE [LARGE SCALE GENOMIC DNA]</scope>
    <source>
        <strain evidence="1">180601</strain>
        <tissue evidence="1">Whole Body</tissue>
    </source>
</reference>
<organism evidence="1 2">
    <name type="scientific">Aphis craccivora</name>
    <name type="common">Cowpea aphid</name>
    <dbReference type="NCBI Taxonomy" id="307492"/>
    <lineage>
        <taxon>Eukaryota</taxon>
        <taxon>Metazoa</taxon>
        <taxon>Ecdysozoa</taxon>
        <taxon>Arthropoda</taxon>
        <taxon>Hexapoda</taxon>
        <taxon>Insecta</taxon>
        <taxon>Pterygota</taxon>
        <taxon>Neoptera</taxon>
        <taxon>Paraneoptera</taxon>
        <taxon>Hemiptera</taxon>
        <taxon>Sternorrhyncha</taxon>
        <taxon>Aphidomorpha</taxon>
        <taxon>Aphidoidea</taxon>
        <taxon>Aphididae</taxon>
        <taxon>Aphidini</taxon>
        <taxon>Aphis</taxon>
        <taxon>Aphis</taxon>
    </lineage>
</organism>